<dbReference type="Gene3D" id="1.10.472.10">
    <property type="entry name" value="Cyclin-like"/>
    <property type="match status" value="2"/>
</dbReference>
<dbReference type="InterPro" id="IPR048258">
    <property type="entry name" value="Cyclins_cyclin-box"/>
</dbReference>
<dbReference type="PANTHER" id="PTHR10177">
    <property type="entry name" value="CYCLINS"/>
    <property type="match status" value="1"/>
</dbReference>
<dbReference type="GO" id="GO:0051301">
    <property type="term" value="P:cell division"/>
    <property type="evidence" value="ECO:0007669"/>
    <property type="project" value="UniProtKB-KW"/>
</dbReference>
<dbReference type="InterPro" id="IPR013763">
    <property type="entry name" value="Cyclin-like_dom"/>
</dbReference>
<dbReference type="AlphaFoldDB" id="A0AAV8THN6"/>
<evidence type="ECO:0000313" key="10">
    <source>
        <dbReference type="Proteomes" id="UP001159364"/>
    </source>
</evidence>
<feature type="domain" description="Cyclin-like" evidence="8">
    <location>
        <begin position="90"/>
        <end position="176"/>
    </location>
</feature>
<proteinExistence type="inferred from homology"/>
<evidence type="ECO:0000256" key="7">
    <source>
        <dbReference type="RuleBase" id="RU000383"/>
    </source>
</evidence>
<dbReference type="InterPro" id="IPR006671">
    <property type="entry name" value="Cyclin_N"/>
</dbReference>
<protein>
    <recommendedName>
        <fullName evidence="6">B-like cyclin</fullName>
    </recommendedName>
</protein>
<evidence type="ECO:0000256" key="5">
    <source>
        <dbReference type="ARBA" id="ARBA00023306"/>
    </source>
</evidence>
<evidence type="ECO:0000256" key="6">
    <source>
        <dbReference type="ARBA" id="ARBA00032263"/>
    </source>
</evidence>
<evidence type="ECO:0000256" key="2">
    <source>
        <dbReference type="ARBA" id="ARBA00011177"/>
    </source>
</evidence>
<dbReference type="InterPro" id="IPR039361">
    <property type="entry name" value="Cyclin"/>
</dbReference>
<comment type="similarity">
    <text evidence="1">Belongs to the cyclin family. Cyclin D subfamily.</text>
</comment>
<dbReference type="SMART" id="SM00385">
    <property type="entry name" value="CYCLIN"/>
    <property type="match status" value="1"/>
</dbReference>
<keyword evidence="10" id="KW-1185">Reference proteome</keyword>
<dbReference type="Proteomes" id="UP001159364">
    <property type="component" value="Linkage Group LG05"/>
</dbReference>
<dbReference type="EMBL" id="JAIWQS010000005">
    <property type="protein sequence ID" value="KAJ8765694.1"/>
    <property type="molecule type" value="Genomic_DNA"/>
</dbReference>
<dbReference type="FunFam" id="1.10.472.10:FF:000069">
    <property type="entry name" value="Cyclin-D5-1"/>
    <property type="match status" value="1"/>
</dbReference>
<dbReference type="PROSITE" id="PS00292">
    <property type="entry name" value="CYCLINS"/>
    <property type="match status" value="1"/>
</dbReference>
<accession>A0AAV8THN6</accession>
<evidence type="ECO:0000256" key="1">
    <source>
        <dbReference type="ARBA" id="ARBA00009065"/>
    </source>
</evidence>
<reference evidence="9 10" key="1">
    <citation type="submission" date="2021-09" db="EMBL/GenBank/DDBJ databases">
        <title>Genomic insights and catalytic innovation underlie evolution of tropane alkaloids biosynthesis.</title>
        <authorList>
            <person name="Wang Y.-J."/>
            <person name="Tian T."/>
            <person name="Huang J.-P."/>
            <person name="Huang S.-X."/>
        </authorList>
    </citation>
    <scope>NUCLEOTIDE SEQUENCE [LARGE SCALE GENOMIC DNA]</scope>
    <source>
        <strain evidence="9">KIB-2018</strain>
        <tissue evidence="9">Leaf</tissue>
    </source>
</reference>
<comment type="caution">
    <text evidence="9">The sequence shown here is derived from an EMBL/GenBank/DDBJ whole genome shotgun (WGS) entry which is preliminary data.</text>
</comment>
<gene>
    <name evidence="9" type="ORF">K2173_014816</name>
</gene>
<evidence type="ECO:0000256" key="3">
    <source>
        <dbReference type="ARBA" id="ARBA00022618"/>
    </source>
</evidence>
<keyword evidence="3" id="KW-0132">Cell division</keyword>
<name>A0AAV8THN6_9ROSI</name>
<evidence type="ECO:0000256" key="4">
    <source>
        <dbReference type="ARBA" id="ARBA00023127"/>
    </source>
</evidence>
<sequence>MGGFESGVHLSALLCEENEVSCYSENGNGDGSCNFDDHETCVVLGSEEIEYVENLIQRETSFGFGCCVSSGGCSRTSSGWLKSARLDAIEWIFHTRAVFGFQLLTAYLSVTYFDRLLSKRSIDEGKLWAVQLLSVACLSIAAKMVECRVPVLSEFPVKDYCFENKSIQRMELFVLTTLEWKMSTITPLIYLRYFVAKICGESKTKELISKAAELIMAMVKGKLLKVQLEPFLSPSSLPNLNLFLCSDENSLDHRPSAIAAAAVLAAYNSQFTRKELELKMTMISPWNSQENVSFFILKHSSFSQLTDITCCINYFLLQQEHILSCFIAMQCKEMEKLKTPEPMITPVSSSVLSNSIDVKENSLCALGAGIKRRLTYEDCDENSPGRKISRQYQDKLIPFKE</sequence>
<evidence type="ECO:0000259" key="8">
    <source>
        <dbReference type="SMART" id="SM00385"/>
    </source>
</evidence>
<keyword evidence="4 7" id="KW-0195">Cyclin</keyword>
<dbReference type="InterPro" id="IPR036915">
    <property type="entry name" value="Cyclin-like_sf"/>
</dbReference>
<keyword evidence="5" id="KW-0131">Cell cycle</keyword>
<dbReference type="SUPFAM" id="SSF47954">
    <property type="entry name" value="Cyclin-like"/>
    <property type="match status" value="1"/>
</dbReference>
<evidence type="ECO:0000313" key="9">
    <source>
        <dbReference type="EMBL" id="KAJ8765694.1"/>
    </source>
</evidence>
<dbReference type="Pfam" id="PF00134">
    <property type="entry name" value="Cyclin_N"/>
    <property type="match status" value="1"/>
</dbReference>
<comment type="subunit">
    <text evidence="2">Interacts with the CDC2 protein kinase to form a serine/threonine kinase holoenzyme complex also known as maturation promoting factor (MPF). The cyclin subunit imparts substrate specificity to the complex.</text>
</comment>
<organism evidence="9 10">
    <name type="scientific">Erythroxylum novogranatense</name>
    <dbReference type="NCBI Taxonomy" id="1862640"/>
    <lineage>
        <taxon>Eukaryota</taxon>
        <taxon>Viridiplantae</taxon>
        <taxon>Streptophyta</taxon>
        <taxon>Embryophyta</taxon>
        <taxon>Tracheophyta</taxon>
        <taxon>Spermatophyta</taxon>
        <taxon>Magnoliopsida</taxon>
        <taxon>eudicotyledons</taxon>
        <taxon>Gunneridae</taxon>
        <taxon>Pentapetalae</taxon>
        <taxon>rosids</taxon>
        <taxon>fabids</taxon>
        <taxon>Malpighiales</taxon>
        <taxon>Erythroxylaceae</taxon>
        <taxon>Erythroxylum</taxon>
    </lineage>
</organism>
<dbReference type="CDD" id="cd20543">
    <property type="entry name" value="CYCLIN_AtCycD-like_rpt1"/>
    <property type="match status" value="1"/>
</dbReference>